<gene>
    <name evidence="1" type="ORF">SAMN05421770_102562</name>
</gene>
<accession>A0A239HX38</accession>
<dbReference type="AlphaFoldDB" id="A0A239HX38"/>
<keyword evidence="2" id="KW-1185">Reference proteome</keyword>
<name>A0A239HX38_9BACT</name>
<reference evidence="1 2" key="1">
    <citation type="submission" date="2017-06" db="EMBL/GenBank/DDBJ databases">
        <authorList>
            <person name="Kim H.J."/>
            <person name="Triplett B.A."/>
        </authorList>
    </citation>
    <scope>NUCLEOTIDE SEQUENCE [LARGE SCALE GENOMIC DNA]</scope>
    <source>
        <strain evidence="1 2">DSM 18704</strain>
    </source>
</reference>
<protein>
    <submittedName>
        <fullName evidence="1">Uncharacterized protein</fullName>
    </submittedName>
</protein>
<organism evidence="1 2">
    <name type="scientific">Granulicella rosea</name>
    <dbReference type="NCBI Taxonomy" id="474952"/>
    <lineage>
        <taxon>Bacteria</taxon>
        <taxon>Pseudomonadati</taxon>
        <taxon>Acidobacteriota</taxon>
        <taxon>Terriglobia</taxon>
        <taxon>Terriglobales</taxon>
        <taxon>Acidobacteriaceae</taxon>
        <taxon>Granulicella</taxon>
    </lineage>
</organism>
<evidence type="ECO:0000313" key="1">
    <source>
        <dbReference type="EMBL" id="SNS84774.1"/>
    </source>
</evidence>
<dbReference type="Proteomes" id="UP000198356">
    <property type="component" value="Unassembled WGS sequence"/>
</dbReference>
<evidence type="ECO:0000313" key="2">
    <source>
        <dbReference type="Proteomes" id="UP000198356"/>
    </source>
</evidence>
<dbReference type="EMBL" id="FZOU01000002">
    <property type="protein sequence ID" value="SNS84774.1"/>
    <property type="molecule type" value="Genomic_DNA"/>
</dbReference>
<sequence length="220" mass="23493">MLACLLMFCAIDANAQEKSVAASGGLSAGLPSGAISFQFQRDGLAVPKWGIDVYPDGKGGYWEPAAATAQNPAGKAWRTLVIGEATLQRLRAGGAKASTGDCETKARHIANTGRKELSYMFGTALSSCVFNYSDDKGVMDTAETFQAIAETMQAGARLAHKRRFDRLGLDAEINALGDSVKSGRAIELANIAPVLRAIANDPEVLERVRTKAARWLKEMQ</sequence>
<proteinExistence type="predicted"/>